<organism evidence="2 3">
    <name type="scientific">Paraflavitalea soli</name>
    <dbReference type="NCBI Taxonomy" id="2315862"/>
    <lineage>
        <taxon>Bacteria</taxon>
        <taxon>Pseudomonadati</taxon>
        <taxon>Bacteroidota</taxon>
        <taxon>Chitinophagia</taxon>
        <taxon>Chitinophagales</taxon>
        <taxon>Chitinophagaceae</taxon>
        <taxon>Paraflavitalea</taxon>
    </lineage>
</organism>
<sequence>MGRKARGEEAVGNRQSAIGSQQSVVGSRESRVGSRQSAVGSAPWWEQSFTSRAQVRCHTRPGCIPAPG</sequence>
<evidence type="ECO:0000256" key="1">
    <source>
        <dbReference type="SAM" id="MobiDB-lite"/>
    </source>
</evidence>
<dbReference type="Proteomes" id="UP000263900">
    <property type="component" value="Chromosome"/>
</dbReference>
<feature type="compositionally biased region" description="Basic and acidic residues" evidence="1">
    <location>
        <begin position="1"/>
        <end position="11"/>
    </location>
</feature>
<dbReference type="AlphaFoldDB" id="A0A3B7MVG6"/>
<feature type="region of interest" description="Disordered" evidence="1">
    <location>
        <begin position="1"/>
        <end position="45"/>
    </location>
</feature>
<feature type="compositionally biased region" description="Low complexity" evidence="1">
    <location>
        <begin position="19"/>
        <end position="37"/>
    </location>
</feature>
<evidence type="ECO:0000313" key="3">
    <source>
        <dbReference type="Proteomes" id="UP000263900"/>
    </source>
</evidence>
<accession>A0A3B7MVG6</accession>
<gene>
    <name evidence="2" type="ORF">D3H65_26880</name>
</gene>
<reference evidence="2 3" key="1">
    <citation type="submission" date="2018-09" db="EMBL/GenBank/DDBJ databases">
        <title>Genome sequencing of strain 6GH32-13.</title>
        <authorList>
            <person name="Weon H.-Y."/>
            <person name="Heo J."/>
            <person name="Kwon S.-W."/>
        </authorList>
    </citation>
    <scope>NUCLEOTIDE SEQUENCE [LARGE SCALE GENOMIC DNA]</scope>
    <source>
        <strain evidence="2 3">5GH32-13</strain>
    </source>
</reference>
<dbReference type="EMBL" id="CP032157">
    <property type="protein sequence ID" value="AXY77383.1"/>
    <property type="molecule type" value="Genomic_DNA"/>
</dbReference>
<evidence type="ECO:0000313" key="2">
    <source>
        <dbReference type="EMBL" id="AXY77383.1"/>
    </source>
</evidence>
<name>A0A3B7MVG6_9BACT</name>
<dbReference type="KEGG" id="pseg:D3H65_26880"/>
<proteinExistence type="predicted"/>
<keyword evidence="3" id="KW-1185">Reference proteome</keyword>
<protein>
    <submittedName>
        <fullName evidence="2">Uncharacterized protein</fullName>
    </submittedName>
</protein>